<evidence type="ECO:0000313" key="4">
    <source>
        <dbReference type="Proteomes" id="UP000321046"/>
    </source>
</evidence>
<accession>A0A5C6X8N9</accession>
<dbReference type="NCBIfam" id="TIGR00268">
    <property type="entry name" value="ATP-dependent sacrificial sulfur transferase LarE"/>
    <property type="match status" value="1"/>
</dbReference>
<dbReference type="InterPro" id="IPR005232">
    <property type="entry name" value="LarE"/>
</dbReference>
<comment type="caution">
    <text evidence="3">The sequence shown here is derived from an EMBL/GenBank/DDBJ whole genome shotgun (WGS) entry which is preliminary data.</text>
</comment>
<dbReference type="PIRSF" id="PIRSF006661">
    <property type="entry name" value="PP-lp_UCP006661"/>
    <property type="match status" value="1"/>
</dbReference>
<dbReference type="Gene3D" id="3.40.50.620">
    <property type="entry name" value="HUPs"/>
    <property type="match status" value="1"/>
</dbReference>
<dbReference type="RefSeq" id="WP_146975780.1">
    <property type="nucleotide sequence ID" value="NZ_VOSL01000060.1"/>
</dbReference>
<dbReference type="InterPro" id="IPR022310">
    <property type="entry name" value="NAD/GMP_synthase"/>
</dbReference>
<dbReference type="EMBL" id="VOSL01000060">
    <property type="protein sequence ID" value="TXD33604.1"/>
    <property type="molecule type" value="Genomic_DNA"/>
</dbReference>
<reference evidence="3 4" key="1">
    <citation type="submission" date="2019-08" db="EMBL/GenBank/DDBJ databases">
        <title>Bradymonadales sp. TMQ2.</title>
        <authorList>
            <person name="Liang Q."/>
        </authorList>
    </citation>
    <scope>NUCLEOTIDE SEQUENCE [LARGE SCALE GENOMIC DNA]</scope>
    <source>
        <strain evidence="3 4">TMQ2</strain>
    </source>
</reference>
<sequence>MSENRLKIEGEGRLSVGEERLPVGEDRLPVGEERLPVGEERLSVDELLRAIEAEMRDAGKLVVAFSGGVDSAVVAAIAQRALGDRAWAVTAVSETLAGRELEEACALAEEIGIRHQLIEFSELDDARFRENTSARCFFCQSMRFDQIATIAASLDCDVLASGTNASDVGDHRPGLEAMAARKVYQPLLQHGVTKDQVRELARALGLSVWDKPAMACLSSRIPHGLEVTRERLRRVERAEEVLHRLGFKQFRVRAHGELARVEVAFEEMGRVLEPKVLGAIAQGVEAAGFEEVTLDLMGFRSGSLNPVRSNNSEKEQDGE</sequence>
<proteinExistence type="predicted"/>
<dbReference type="PANTHER" id="PTHR43169">
    <property type="entry name" value="EXSB FAMILY PROTEIN"/>
    <property type="match status" value="1"/>
</dbReference>
<dbReference type="Proteomes" id="UP000321046">
    <property type="component" value="Unassembled WGS sequence"/>
</dbReference>
<dbReference type="PANTHER" id="PTHR43169:SF2">
    <property type="entry name" value="NAD_GMP SYNTHASE DOMAIN-CONTAINING PROTEIN"/>
    <property type="match status" value="1"/>
</dbReference>
<feature type="domain" description="NAD/GMP synthase" evidence="2">
    <location>
        <begin position="55"/>
        <end position="128"/>
    </location>
</feature>
<dbReference type="InterPro" id="IPR014729">
    <property type="entry name" value="Rossmann-like_a/b/a_fold"/>
</dbReference>
<dbReference type="AlphaFoldDB" id="A0A5C6X8N9"/>
<dbReference type="GO" id="GO:0016783">
    <property type="term" value="F:sulfurtransferase activity"/>
    <property type="evidence" value="ECO:0007669"/>
    <property type="project" value="InterPro"/>
</dbReference>
<name>A0A5C6X8N9_9DELT</name>
<dbReference type="InterPro" id="IPR052188">
    <property type="entry name" value="Ni-pincer_cofactor_biosynth"/>
</dbReference>
<dbReference type="GO" id="GO:0006163">
    <property type="term" value="P:purine nucleotide metabolic process"/>
    <property type="evidence" value="ECO:0007669"/>
    <property type="project" value="UniProtKB-ARBA"/>
</dbReference>
<dbReference type="OrthoDB" id="9776919at2"/>
<dbReference type="SUPFAM" id="SSF52402">
    <property type="entry name" value="Adenine nucleotide alpha hydrolases-like"/>
    <property type="match status" value="1"/>
</dbReference>
<dbReference type="CDD" id="cd01990">
    <property type="entry name" value="LarE-like"/>
    <property type="match status" value="1"/>
</dbReference>
<evidence type="ECO:0000256" key="1">
    <source>
        <dbReference type="PIRSR" id="PIRSR006661-1"/>
    </source>
</evidence>
<protein>
    <submittedName>
        <fullName evidence="3">ATP-dependent sacrificial sulfur transferase LarE</fullName>
    </submittedName>
</protein>
<keyword evidence="3" id="KW-0808">Transferase</keyword>
<dbReference type="Pfam" id="PF02540">
    <property type="entry name" value="NAD_synthase"/>
    <property type="match status" value="1"/>
</dbReference>
<evidence type="ECO:0000313" key="3">
    <source>
        <dbReference type="EMBL" id="TXD33604.1"/>
    </source>
</evidence>
<organism evidence="3 4">
    <name type="scientific">Lujinxingia vulgaris</name>
    <dbReference type="NCBI Taxonomy" id="2600176"/>
    <lineage>
        <taxon>Bacteria</taxon>
        <taxon>Deltaproteobacteria</taxon>
        <taxon>Bradymonadales</taxon>
        <taxon>Lujinxingiaceae</taxon>
        <taxon>Lujinxingia</taxon>
    </lineage>
</organism>
<feature type="active site" description="Nucleophile and sulfur donor" evidence="1">
    <location>
        <position position="216"/>
    </location>
</feature>
<evidence type="ECO:0000259" key="2">
    <source>
        <dbReference type="Pfam" id="PF02540"/>
    </source>
</evidence>
<gene>
    <name evidence="3" type="primary">larE</name>
    <name evidence="3" type="ORF">FRC96_15595</name>
</gene>